<reference evidence="5" key="1">
    <citation type="submission" date="2017-02" db="UniProtKB">
        <authorList>
            <consortium name="WormBaseParasite"/>
        </authorList>
    </citation>
    <scope>IDENTIFICATION</scope>
</reference>
<evidence type="ECO:0000256" key="2">
    <source>
        <dbReference type="SAM" id="Phobius"/>
    </source>
</evidence>
<protein>
    <submittedName>
        <fullName evidence="5">Transmembrane protein</fullName>
    </submittedName>
</protein>
<accession>A0A0R3TRR6</accession>
<feature type="transmembrane region" description="Helical" evidence="2">
    <location>
        <begin position="12"/>
        <end position="35"/>
    </location>
</feature>
<reference evidence="3 4" key="2">
    <citation type="submission" date="2018-11" db="EMBL/GenBank/DDBJ databases">
        <authorList>
            <consortium name="Pathogen Informatics"/>
        </authorList>
    </citation>
    <scope>NUCLEOTIDE SEQUENCE [LARGE SCALE GENOMIC DNA]</scope>
</reference>
<sequence>MKEENELSTGVIVFLAILIAFHVVCWVASVVKAVIDRKASKKTARAVKSEPLLEETRKKEKEEASQQALLSINADDNGEKFAIRKAKTQPNSPTTPTPPNEHYFPKCPKRHLSTDGAKRISPEQLAIMLDNYGTKRAPNLIDPSVIPSPTRLPAKGITTVNM</sequence>
<proteinExistence type="predicted"/>
<gene>
    <name evidence="3" type="ORF">HNAJ_LOCUS10288</name>
</gene>
<evidence type="ECO:0000313" key="4">
    <source>
        <dbReference type="Proteomes" id="UP000278807"/>
    </source>
</evidence>
<keyword evidence="4" id="KW-1185">Reference proteome</keyword>
<dbReference type="Proteomes" id="UP000278807">
    <property type="component" value="Unassembled WGS sequence"/>
</dbReference>
<keyword evidence="2" id="KW-0472">Membrane</keyword>
<dbReference type="OrthoDB" id="6274713at2759"/>
<evidence type="ECO:0000313" key="3">
    <source>
        <dbReference type="EMBL" id="VDO07618.1"/>
    </source>
</evidence>
<feature type="region of interest" description="Disordered" evidence="1">
    <location>
        <begin position="85"/>
        <end position="106"/>
    </location>
</feature>
<keyword evidence="2" id="KW-1133">Transmembrane helix</keyword>
<evidence type="ECO:0000256" key="1">
    <source>
        <dbReference type="SAM" id="MobiDB-lite"/>
    </source>
</evidence>
<keyword evidence="2" id="KW-0812">Transmembrane</keyword>
<evidence type="ECO:0000313" key="5">
    <source>
        <dbReference type="WBParaSite" id="HNAJ_0001029301-mRNA-1"/>
    </source>
</evidence>
<dbReference type="EMBL" id="UZAE01012967">
    <property type="protein sequence ID" value="VDO07618.1"/>
    <property type="molecule type" value="Genomic_DNA"/>
</dbReference>
<name>A0A0R3TRR6_RODNA</name>
<dbReference type="AlphaFoldDB" id="A0A0R3TRR6"/>
<dbReference type="WBParaSite" id="HNAJ_0001029301-mRNA-1">
    <property type="protein sequence ID" value="HNAJ_0001029301-mRNA-1"/>
    <property type="gene ID" value="HNAJ_0001029301"/>
</dbReference>
<organism evidence="5">
    <name type="scientific">Rodentolepis nana</name>
    <name type="common">Dwarf tapeworm</name>
    <name type="synonym">Hymenolepis nana</name>
    <dbReference type="NCBI Taxonomy" id="102285"/>
    <lineage>
        <taxon>Eukaryota</taxon>
        <taxon>Metazoa</taxon>
        <taxon>Spiralia</taxon>
        <taxon>Lophotrochozoa</taxon>
        <taxon>Platyhelminthes</taxon>
        <taxon>Cestoda</taxon>
        <taxon>Eucestoda</taxon>
        <taxon>Cyclophyllidea</taxon>
        <taxon>Hymenolepididae</taxon>
        <taxon>Rodentolepis</taxon>
    </lineage>
</organism>